<dbReference type="GO" id="GO:0006488">
    <property type="term" value="P:dolichol-linked oligosaccharide biosynthetic process"/>
    <property type="evidence" value="ECO:0007669"/>
    <property type="project" value="UniProtKB-UniRule"/>
</dbReference>
<evidence type="ECO:0000256" key="8">
    <source>
        <dbReference type="ARBA" id="ARBA00022692"/>
    </source>
</evidence>
<keyword evidence="11 14" id="KW-0472">Membrane</keyword>
<comment type="subcellular location">
    <subcellularLocation>
        <location evidence="1">Endoplasmic reticulum membrane</location>
        <topology evidence="1">Multi-pass membrane protein</topology>
    </subcellularLocation>
</comment>
<comment type="caution">
    <text evidence="16">The sequence shown here is derived from an EMBL/GenBank/DDBJ whole genome shotgun (WGS) entry which is preliminary data.</text>
</comment>
<evidence type="ECO:0000256" key="10">
    <source>
        <dbReference type="ARBA" id="ARBA00022989"/>
    </source>
</evidence>
<evidence type="ECO:0000256" key="2">
    <source>
        <dbReference type="ARBA" id="ARBA00004922"/>
    </source>
</evidence>
<feature type="transmembrane region" description="Helical" evidence="14">
    <location>
        <begin position="242"/>
        <end position="262"/>
    </location>
</feature>
<evidence type="ECO:0000256" key="12">
    <source>
        <dbReference type="ARBA" id="ARBA00044727"/>
    </source>
</evidence>
<comment type="similarity">
    <text evidence="3 14">Belongs to the ALG10 glucosyltransferase family.</text>
</comment>
<name>A0A8S4A941_9EUPU</name>
<evidence type="ECO:0000256" key="14">
    <source>
        <dbReference type="PIRNR" id="PIRNR028810"/>
    </source>
</evidence>
<evidence type="ECO:0000256" key="7">
    <source>
        <dbReference type="ARBA" id="ARBA00022679"/>
    </source>
</evidence>
<feature type="transmembrane region" description="Helical" evidence="14">
    <location>
        <begin position="283"/>
        <end position="298"/>
    </location>
</feature>
<feature type="transmembrane region" description="Helical" evidence="14">
    <location>
        <begin position="360"/>
        <end position="379"/>
    </location>
</feature>
<feature type="transmembrane region" description="Helical" evidence="14">
    <location>
        <begin position="56"/>
        <end position="76"/>
    </location>
</feature>
<dbReference type="Proteomes" id="UP000678393">
    <property type="component" value="Unassembled WGS sequence"/>
</dbReference>
<dbReference type="GO" id="GO:0106073">
    <property type="term" value="F:dolichyl pyrophosphate Glc2Man9GlcNAc2 alpha-1,2-glucosyltransferase activity"/>
    <property type="evidence" value="ECO:0007669"/>
    <property type="project" value="UniProtKB-UniRule"/>
</dbReference>
<feature type="transmembrane region" description="Helical" evidence="14">
    <location>
        <begin position="428"/>
        <end position="448"/>
    </location>
</feature>
<dbReference type="PANTHER" id="PTHR12989:SF10">
    <property type="entry name" value="DOL-P-GLC:GLC(2)MAN(9)GLCNAC(2)-PP-DOL ALPHA-1,2-GLUCOSYLTRANSFERASE-RELATED"/>
    <property type="match status" value="1"/>
</dbReference>
<keyword evidence="6 14" id="KW-0328">Glycosyltransferase</keyword>
<accession>A0A8S4A941</accession>
<dbReference type="EMBL" id="CAJHNH020008572">
    <property type="protein sequence ID" value="CAG5136795.1"/>
    <property type="molecule type" value="Genomic_DNA"/>
</dbReference>
<evidence type="ECO:0000256" key="9">
    <source>
        <dbReference type="ARBA" id="ARBA00022824"/>
    </source>
</evidence>
<feature type="chain" id="PRO_5035889304" description="Dol-P-Glc:Glc(2)Man(9)GlcNAc(2)-PP-Dol alpha-1,2-glucosyltransferase" evidence="15">
    <location>
        <begin position="26"/>
        <end position="465"/>
    </location>
</feature>
<feature type="transmembrane region" description="Helical" evidence="14">
    <location>
        <begin position="318"/>
        <end position="339"/>
    </location>
</feature>
<reference evidence="16" key="1">
    <citation type="submission" date="2021-04" db="EMBL/GenBank/DDBJ databases">
        <authorList>
            <consortium name="Molecular Ecology Group"/>
        </authorList>
    </citation>
    <scope>NUCLEOTIDE SEQUENCE</scope>
</reference>
<comment type="catalytic activity">
    <reaction evidence="13">
        <text>an alpha-D-Glc-(1-&gt;3)-alpha-D-Glc-(1-&gt;3)-alpha-D-Man-(1-&gt;2)-alpha-D-Man-(1-&gt;2)-alpha-D-Man-(1-&gt;3)-[alpha-D-Man-(1-&gt;2)-alpha-D-Man-(1-&gt;3)-[alpha-D-Man-(1-&gt;2)-alpha-D-Man-(1-&gt;6)]-alpha-D-Man-(1-&gt;6)]-beta-D-Man-(1-&gt;4)-beta-D-GlcNAc-(1-&gt;4)-alpha-D-GlcNAc-diphospho-di-trans,poly-cis-dolichol + a di-trans,poly-cis-dolichyl beta-D-glucosyl phosphate = a alpha-D-Glc-(1-&gt;2)-alpha-D-Glc-(1-&gt;3)-alpha-D-Glc-(1-&gt;3)-alpha-D-Man-(1-&gt;2)-alpha-D-Man-(1-&gt;2)-alpha-D-Man-(1-&gt;3)-[alpha-D-Man-(1-&gt;2)-alpha-D-Man-(1-&gt;3)-[alpha-D-Man-(1-&gt;2)-alpha-D-Man-(1-&gt;6)]-alpha-D-Man-(1-&gt;6)]-beta-D-Man-(1-&gt;4)-beta-D-GlcNAc-(1-&gt;4)-alpha-D-GlcNAc-diphospho-di-trans,poly-cis-dolichol + a di-trans,poly-cis-dolichyl phosphate + H(+)</text>
        <dbReference type="Rhea" id="RHEA:29543"/>
        <dbReference type="Rhea" id="RHEA-COMP:19498"/>
        <dbReference type="Rhea" id="RHEA-COMP:19502"/>
        <dbReference type="Rhea" id="RHEA-COMP:19512"/>
        <dbReference type="Rhea" id="RHEA-COMP:19522"/>
        <dbReference type="ChEBI" id="CHEBI:15378"/>
        <dbReference type="ChEBI" id="CHEBI:57525"/>
        <dbReference type="ChEBI" id="CHEBI:57683"/>
        <dbReference type="ChEBI" id="CHEBI:132522"/>
        <dbReference type="ChEBI" id="CHEBI:132523"/>
        <dbReference type="EC" id="2.4.1.256"/>
    </reaction>
    <physiologicalReaction direction="left-to-right" evidence="13">
        <dbReference type="Rhea" id="RHEA:29544"/>
    </physiologicalReaction>
</comment>
<keyword evidence="7" id="KW-0808">Transferase</keyword>
<evidence type="ECO:0000256" key="15">
    <source>
        <dbReference type="SAM" id="SignalP"/>
    </source>
</evidence>
<dbReference type="AlphaFoldDB" id="A0A8S4A941"/>
<keyword evidence="17" id="KW-1185">Reference proteome</keyword>
<evidence type="ECO:0000256" key="13">
    <source>
        <dbReference type="ARBA" id="ARBA00048064"/>
    </source>
</evidence>
<evidence type="ECO:0000313" key="16">
    <source>
        <dbReference type="EMBL" id="CAG5136795.1"/>
    </source>
</evidence>
<dbReference type="Pfam" id="PF04922">
    <property type="entry name" value="DIE2_ALG10"/>
    <property type="match status" value="1"/>
</dbReference>
<keyword evidence="8 14" id="KW-0812">Transmembrane</keyword>
<gene>
    <name evidence="16" type="ORF">CUNI_LOCUS22353</name>
</gene>
<feature type="transmembrane region" description="Helical" evidence="14">
    <location>
        <begin position="183"/>
        <end position="199"/>
    </location>
</feature>
<evidence type="ECO:0000256" key="3">
    <source>
        <dbReference type="ARBA" id="ARBA00010600"/>
    </source>
</evidence>
<organism evidence="16 17">
    <name type="scientific">Candidula unifasciata</name>
    <dbReference type="NCBI Taxonomy" id="100452"/>
    <lineage>
        <taxon>Eukaryota</taxon>
        <taxon>Metazoa</taxon>
        <taxon>Spiralia</taxon>
        <taxon>Lophotrochozoa</taxon>
        <taxon>Mollusca</taxon>
        <taxon>Gastropoda</taxon>
        <taxon>Heterobranchia</taxon>
        <taxon>Euthyneura</taxon>
        <taxon>Panpulmonata</taxon>
        <taxon>Eupulmonata</taxon>
        <taxon>Stylommatophora</taxon>
        <taxon>Helicina</taxon>
        <taxon>Helicoidea</taxon>
        <taxon>Geomitridae</taxon>
        <taxon>Candidula</taxon>
    </lineage>
</organism>
<comment type="function">
    <text evidence="12">Dol-P-Glc:Glc(2)Man(9)GlcNAc(2)-PP-Dol alpha-1,2-glucosyltransferase that operates in the biosynthetic pathway of dolichol-linked oligosaccharides, the glycan precursors employed in protein asparagine (N)-glycosylation. The assembly of dolichol-linked oligosaccharides begins on the cytosolic side of the endoplasmic reticulum membrane and finishes in its lumen. The sequential addition of sugars to dolichol pyrophosphate produces dolichol-linked oligosaccharides containing fourteen sugars, including two GlcNAcs, nine mannoses and three glucoses. Once assembled, the oligosaccharide is transferred from the lipid to nascent proteins by oligosaccharyltransferases. In the lumen of the endoplasmic reticulum, adds the third and last glucose residue from dolichyl phosphate glucose (Dol-P-Glc) onto the lipid-linked oligosaccharide intermediate Glc(2)Man(9)GlcNAc(2)-PP-Dol to produce Glc(3)Man(9)GlcNAc(2)-PP-Dol.</text>
</comment>
<comment type="caution">
    <text evidence="14">Lacks conserved residue(s) required for the propagation of feature annotation.</text>
</comment>
<evidence type="ECO:0000256" key="4">
    <source>
        <dbReference type="ARBA" id="ARBA00011967"/>
    </source>
</evidence>
<proteinExistence type="inferred from homology"/>
<evidence type="ECO:0000313" key="17">
    <source>
        <dbReference type="Proteomes" id="UP000678393"/>
    </source>
</evidence>
<dbReference type="GO" id="GO:0005789">
    <property type="term" value="C:endoplasmic reticulum membrane"/>
    <property type="evidence" value="ECO:0007669"/>
    <property type="project" value="UniProtKB-SubCell"/>
</dbReference>
<evidence type="ECO:0000256" key="1">
    <source>
        <dbReference type="ARBA" id="ARBA00004477"/>
    </source>
</evidence>
<feature type="transmembrane region" description="Helical" evidence="14">
    <location>
        <begin position="385"/>
        <end position="407"/>
    </location>
</feature>
<dbReference type="InterPro" id="IPR016900">
    <property type="entry name" value="Alg10"/>
</dbReference>
<comment type="pathway">
    <text evidence="2">Protein modification; protein glycosylation.</text>
</comment>
<feature type="transmembrane region" description="Helical" evidence="14">
    <location>
        <begin position="121"/>
        <end position="144"/>
    </location>
</feature>
<feature type="transmembrane region" description="Helical" evidence="14">
    <location>
        <begin position="151"/>
        <end position="177"/>
    </location>
</feature>
<protein>
    <recommendedName>
        <fullName evidence="5 14">Dol-P-Glc:Glc(2)Man(9)GlcNAc(2)-PP-Dol alpha-1,2-glucosyltransferase</fullName>
        <ecNumber evidence="4 14">2.4.1.256</ecNumber>
    </recommendedName>
</protein>
<feature type="signal peptide" evidence="15">
    <location>
        <begin position="1"/>
        <end position="25"/>
    </location>
</feature>
<evidence type="ECO:0000256" key="11">
    <source>
        <dbReference type="ARBA" id="ARBA00023136"/>
    </source>
</evidence>
<keyword evidence="15" id="KW-0732">Signal</keyword>
<dbReference type="OrthoDB" id="4769at2759"/>
<evidence type="ECO:0000256" key="5">
    <source>
        <dbReference type="ARBA" id="ARBA00018512"/>
    </source>
</evidence>
<keyword evidence="9" id="KW-0256">Endoplasmic reticulum</keyword>
<dbReference type="PANTHER" id="PTHR12989">
    <property type="entry name" value="ALPHA-1,2-GLUCOSYLTRANSFERASE ALG10"/>
    <property type="match status" value="1"/>
</dbReference>
<keyword evidence="10 14" id="KW-1133">Transmembrane helix</keyword>
<dbReference type="PIRSF" id="PIRSF028810">
    <property type="entry name" value="Alpha1_2_glucosyltferase_Alg10"/>
    <property type="match status" value="1"/>
</dbReference>
<sequence>MVLVLFLVASVLTLVSYLTLKYVHGVQDAPYMDEIFHIPQAQQYCSYNFSSWDPMITTLPGLYVFSVIQLLPVASFRGARLAELCTTFNLRASNVTYCIGNFILLFVLTRQLTGNAKRTHLLQVLNAAVLTLFPVLYFFTWLYYTDPGATFFVLLMYALCLRGYHKSAAMAGAAAVLFRQTNIIWVLFCTGVVAIEVINERLRLDKKWHGNPNNMSDKDFVEILFQTTFSSCARFFSLVKQILIQTFCYLCIIVGFIVFLVVNKGIVVGDRSHHTASYNFPQVFYFLAVSAGFSFMHLSQPSQVIAFVKSAVKNPIKILLFAVLAGLLIKLFTCEHKYLLSDNRHYTFYVWSKIFKRHQLARYALIPVYFFSLYQFYNLTSHRGFLWRVVFSVCTIACLVPQALLEFRYYIVPFYILRLNMKLPTAKMLIAELFLYVFINSFTVYMFTQKPFVWPEDPSPQRFMW</sequence>
<evidence type="ECO:0000256" key="6">
    <source>
        <dbReference type="ARBA" id="ARBA00022676"/>
    </source>
</evidence>
<dbReference type="EC" id="2.4.1.256" evidence="4 14"/>